<dbReference type="PANTHER" id="PTHR43280:SF27">
    <property type="entry name" value="TRANSCRIPTIONAL REGULATOR MTLR"/>
    <property type="match status" value="1"/>
</dbReference>
<keyword evidence="2" id="KW-0238">DNA-binding</keyword>
<dbReference type="Gene3D" id="2.60.120.10">
    <property type="entry name" value="Jelly Rolls"/>
    <property type="match status" value="1"/>
</dbReference>
<evidence type="ECO:0000256" key="3">
    <source>
        <dbReference type="ARBA" id="ARBA00023163"/>
    </source>
</evidence>
<dbReference type="EMBL" id="CP001769">
    <property type="protein sequence ID" value="ADB40033.1"/>
    <property type="molecule type" value="Genomic_DNA"/>
</dbReference>
<dbReference type="SUPFAM" id="SSF51182">
    <property type="entry name" value="RmlC-like cupins"/>
    <property type="match status" value="1"/>
</dbReference>
<dbReference type="HOGENOM" id="CLU_000445_88_3_10"/>
<evidence type="ECO:0000313" key="6">
    <source>
        <dbReference type="Proteomes" id="UP000002028"/>
    </source>
</evidence>
<keyword evidence="1" id="KW-0805">Transcription regulation</keyword>
<dbReference type="InterPro" id="IPR018062">
    <property type="entry name" value="HTH_AraC-typ_CS"/>
</dbReference>
<dbReference type="RefSeq" id="WP_012928543.1">
    <property type="nucleotide sequence ID" value="NC_013730.1"/>
</dbReference>
<keyword evidence="6" id="KW-1185">Reference proteome</keyword>
<evidence type="ECO:0000259" key="4">
    <source>
        <dbReference type="PROSITE" id="PS01124"/>
    </source>
</evidence>
<dbReference type="InterPro" id="IPR003313">
    <property type="entry name" value="AraC-bd"/>
</dbReference>
<dbReference type="Gene3D" id="1.10.10.60">
    <property type="entry name" value="Homeodomain-like"/>
    <property type="match status" value="2"/>
</dbReference>
<dbReference type="STRING" id="504472.Slin_4043"/>
<evidence type="ECO:0000313" key="5">
    <source>
        <dbReference type="EMBL" id="ADB40033.1"/>
    </source>
</evidence>
<dbReference type="Pfam" id="PF12833">
    <property type="entry name" value="HTH_18"/>
    <property type="match status" value="1"/>
</dbReference>
<dbReference type="GO" id="GO:0003700">
    <property type="term" value="F:DNA-binding transcription factor activity"/>
    <property type="evidence" value="ECO:0007669"/>
    <property type="project" value="InterPro"/>
</dbReference>
<dbReference type="SUPFAM" id="SSF46689">
    <property type="entry name" value="Homeodomain-like"/>
    <property type="match status" value="2"/>
</dbReference>
<evidence type="ECO:0000256" key="1">
    <source>
        <dbReference type="ARBA" id="ARBA00023015"/>
    </source>
</evidence>
<dbReference type="Pfam" id="PF02311">
    <property type="entry name" value="AraC_binding"/>
    <property type="match status" value="1"/>
</dbReference>
<feature type="domain" description="HTH araC/xylS-type" evidence="4">
    <location>
        <begin position="190"/>
        <end position="288"/>
    </location>
</feature>
<dbReference type="eggNOG" id="COG2207">
    <property type="taxonomic scope" value="Bacteria"/>
</dbReference>
<dbReference type="InterPro" id="IPR014710">
    <property type="entry name" value="RmlC-like_jellyroll"/>
</dbReference>
<dbReference type="Proteomes" id="UP000002028">
    <property type="component" value="Chromosome"/>
</dbReference>
<dbReference type="KEGG" id="sli:Slin_4043"/>
<evidence type="ECO:0000256" key="2">
    <source>
        <dbReference type="ARBA" id="ARBA00023125"/>
    </source>
</evidence>
<dbReference type="GO" id="GO:0043565">
    <property type="term" value="F:sequence-specific DNA binding"/>
    <property type="evidence" value="ECO:0007669"/>
    <property type="project" value="InterPro"/>
</dbReference>
<dbReference type="PROSITE" id="PS01124">
    <property type="entry name" value="HTH_ARAC_FAMILY_2"/>
    <property type="match status" value="1"/>
</dbReference>
<dbReference type="PROSITE" id="PS00041">
    <property type="entry name" value="HTH_ARAC_FAMILY_1"/>
    <property type="match status" value="1"/>
</dbReference>
<dbReference type="InterPro" id="IPR009057">
    <property type="entry name" value="Homeodomain-like_sf"/>
</dbReference>
<keyword evidence="3" id="KW-0804">Transcription</keyword>
<dbReference type="PANTHER" id="PTHR43280">
    <property type="entry name" value="ARAC-FAMILY TRANSCRIPTIONAL REGULATOR"/>
    <property type="match status" value="1"/>
</dbReference>
<organism evidence="5 6">
    <name type="scientific">Spirosoma linguale (strain ATCC 33905 / DSM 74 / LMG 10896 / Claus 1)</name>
    <dbReference type="NCBI Taxonomy" id="504472"/>
    <lineage>
        <taxon>Bacteria</taxon>
        <taxon>Pseudomonadati</taxon>
        <taxon>Bacteroidota</taxon>
        <taxon>Cytophagia</taxon>
        <taxon>Cytophagales</taxon>
        <taxon>Cytophagaceae</taxon>
        <taxon>Spirosoma</taxon>
    </lineage>
</organism>
<protein>
    <submittedName>
        <fullName evidence="5">Transcriptional regulator, AraC family</fullName>
    </submittedName>
</protein>
<proteinExistence type="predicted"/>
<reference evidence="5 6" key="1">
    <citation type="journal article" date="2010" name="Stand. Genomic Sci.">
        <title>Complete genome sequence of Spirosoma linguale type strain (1).</title>
        <authorList>
            <person name="Lail K."/>
            <person name="Sikorski J."/>
            <person name="Saunders E."/>
            <person name="Lapidus A."/>
            <person name="Glavina Del Rio T."/>
            <person name="Copeland A."/>
            <person name="Tice H."/>
            <person name="Cheng J.-F."/>
            <person name="Lucas S."/>
            <person name="Nolan M."/>
            <person name="Bruce D."/>
            <person name="Goodwin L."/>
            <person name="Pitluck S."/>
            <person name="Ivanova N."/>
            <person name="Mavromatis K."/>
            <person name="Ovchinnikova G."/>
            <person name="Pati A."/>
            <person name="Chen A."/>
            <person name="Palaniappan K."/>
            <person name="Land M."/>
            <person name="Hauser L."/>
            <person name="Chang Y.-J."/>
            <person name="Jeffries C.D."/>
            <person name="Chain P."/>
            <person name="Brettin T."/>
            <person name="Detter J.C."/>
            <person name="Schuetze A."/>
            <person name="Rohde M."/>
            <person name="Tindall B.J."/>
            <person name="Goeker M."/>
            <person name="Bristow J."/>
            <person name="Eisen J.A."/>
            <person name="Markowitz V."/>
            <person name="Hugenholtz P."/>
            <person name="Kyrpides N.C."/>
            <person name="Klenk H.-P."/>
            <person name="Chen F."/>
        </authorList>
    </citation>
    <scope>NUCLEOTIDE SEQUENCE [LARGE SCALE GENOMIC DNA]</scope>
    <source>
        <strain evidence="6">ATCC 33905 / DSM 74 / LMG 10896 / Claus 1</strain>
    </source>
</reference>
<dbReference type="InterPro" id="IPR018060">
    <property type="entry name" value="HTH_AraC"/>
</dbReference>
<dbReference type="AlphaFoldDB" id="D2QIV7"/>
<accession>D2QIV7</accession>
<dbReference type="InterPro" id="IPR011051">
    <property type="entry name" value="RmlC_Cupin_sf"/>
</dbReference>
<sequence length="303" mass="34955">MKAHLLQVATTPNRSFSVRKEPIPNINNRWHCHKEVELVHFHRGSGTQFVGDSIRRFSAGDVVLIGANLPHYWHYDEEENESCKDKSERLPYATVVHFTENFWGDSFLCLPENKSLKMVLDRARRGLFLRGPIGQRLAQRMEALCHLEGTLRLMALMECLLIASEADERNYLSSLGFRHESSEVENERINAIYAYTLSHFHDKIKLQEVAAIAGLVPNSFCRYFKSRTGKSYSQFLLEIRVGNACKLLINEKMSVKQVCYESGFNNFTCFYKKFKLITGKSPLMYQRAHSISRPQRELADVVN</sequence>
<dbReference type="eggNOG" id="COG0662">
    <property type="taxonomic scope" value="Bacteria"/>
</dbReference>
<gene>
    <name evidence="5" type="ordered locus">Slin_4043</name>
</gene>
<dbReference type="SMART" id="SM00342">
    <property type="entry name" value="HTH_ARAC"/>
    <property type="match status" value="1"/>
</dbReference>
<name>D2QIV7_SPILD</name>